<dbReference type="Gene3D" id="3.40.30.10">
    <property type="entry name" value="Glutaredoxin"/>
    <property type="match status" value="1"/>
</dbReference>
<dbReference type="EMBL" id="JAYKXN010000006">
    <property type="protein sequence ID" value="KAK7278557.1"/>
    <property type="molecule type" value="Genomic_DNA"/>
</dbReference>
<dbReference type="InterPro" id="IPR004045">
    <property type="entry name" value="Glutathione_S-Trfase_N"/>
</dbReference>
<dbReference type="InterPro" id="IPR004046">
    <property type="entry name" value="GST_C"/>
</dbReference>
<keyword evidence="9" id="KW-1185">Reference proteome</keyword>
<dbReference type="CDD" id="cd03058">
    <property type="entry name" value="GST_N_Tau"/>
    <property type="match status" value="1"/>
</dbReference>
<evidence type="ECO:0000256" key="5">
    <source>
        <dbReference type="ARBA" id="ARBA00047960"/>
    </source>
</evidence>
<evidence type="ECO:0000256" key="4">
    <source>
        <dbReference type="ARBA" id="ARBA00025743"/>
    </source>
</evidence>
<evidence type="ECO:0000256" key="2">
    <source>
        <dbReference type="ARBA" id="ARBA00022575"/>
    </source>
</evidence>
<gene>
    <name evidence="8" type="ORF">RJT34_23588</name>
</gene>
<dbReference type="PANTHER" id="PTHR11260">
    <property type="entry name" value="GLUTATHIONE S-TRANSFERASE, GST, SUPERFAMILY, GST DOMAIN CONTAINING"/>
    <property type="match status" value="1"/>
</dbReference>
<dbReference type="GO" id="GO:0004364">
    <property type="term" value="F:glutathione transferase activity"/>
    <property type="evidence" value="ECO:0007669"/>
    <property type="project" value="UniProtKB-EC"/>
</dbReference>
<feature type="domain" description="GST C-terminal" evidence="7">
    <location>
        <begin position="86"/>
        <end position="209"/>
    </location>
</feature>
<dbReference type="PANTHER" id="PTHR11260:SF679">
    <property type="entry name" value="GLUTATHIONE TRANSFERASE"/>
    <property type="match status" value="1"/>
</dbReference>
<dbReference type="GO" id="GO:0009407">
    <property type="term" value="P:toxin catabolic process"/>
    <property type="evidence" value="ECO:0007669"/>
    <property type="project" value="UniProtKB-ARBA"/>
</dbReference>
<reference evidence="8 9" key="1">
    <citation type="submission" date="2024-01" db="EMBL/GenBank/DDBJ databases">
        <title>The genomes of 5 underutilized Papilionoideae crops provide insights into root nodulation and disease resistance.</title>
        <authorList>
            <person name="Yuan L."/>
        </authorList>
    </citation>
    <scope>NUCLEOTIDE SEQUENCE [LARGE SCALE GENOMIC DNA]</scope>
    <source>
        <strain evidence="8">LY-2023</strain>
        <tissue evidence="8">Leaf</tissue>
    </source>
</reference>
<dbReference type="EC" id="2.5.1.18" evidence="1"/>
<dbReference type="CDD" id="cd03185">
    <property type="entry name" value="GST_C_Tau"/>
    <property type="match status" value="1"/>
</dbReference>
<dbReference type="Pfam" id="PF02798">
    <property type="entry name" value="GST_N"/>
    <property type="match status" value="1"/>
</dbReference>
<dbReference type="AlphaFoldDB" id="A0AAN9IGQ3"/>
<feature type="domain" description="GST N-terminal" evidence="6">
    <location>
        <begin position="2"/>
        <end position="81"/>
    </location>
</feature>
<dbReference type="InterPro" id="IPR036249">
    <property type="entry name" value="Thioredoxin-like_sf"/>
</dbReference>
<evidence type="ECO:0000259" key="6">
    <source>
        <dbReference type="PROSITE" id="PS50404"/>
    </source>
</evidence>
<comment type="caution">
    <text evidence="8">The sequence shown here is derived from an EMBL/GenBank/DDBJ whole genome shotgun (WGS) entry which is preliminary data.</text>
</comment>
<dbReference type="InterPro" id="IPR040079">
    <property type="entry name" value="Glutathione_S-Trfase"/>
</dbReference>
<evidence type="ECO:0000313" key="9">
    <source>
        <dbReference type="Proteomes" id="UP001359559"/>
    </source>
</evidence>
<dbReference type="SUPFAM" id="SSF47616">
    <property type="entry name" value="GST C-terminal domain-like"/>
    <property type="match status" value="1"/>
</dbReference>
<evidence type="ECO:0000256" key="1">
    <source>
        <dbReference type="ARBA" id="ARBA00012452"/>
    </source>
</evidence>
<dbReference type="PROSITE" id="PS50405">
    <property type="entry name" value="GST_CTER"/>
    <property type="match status" value="1"/>
</dbReference>
<dbReference type="FunFam" id="3.40.30.10:FF:000044">
    <property type="entry name" value="Glutathione S-transferase GSTU6"/>
    <property type="match status" value="1"/>
</dbReference>
<dbReference type="SFLD" id="SFLDG01152">
    <property type="entry name" value="Main.3:_Omega-_and_Tau-like"/>
    <property type="match status" value="1"/>
</dbReference>
<dbReference type="GO" id="GO:0005737">
    <property type="term" value="C:cytoplasm"/>
    <property type="evidence" value="ECO:0007669"/>
    <property type="project" value="TreeGrafter"/>
</dbReference>
<dbReference type="Gene3D" id="1.20.1050.10">
    <property type="match status" value="1"/>
</dbReference>
<organism evidence="8 9">
    <name type="scientific">Clitoria ternatea</name>
    <name type="common">Butterfly pea</name>
    <dbReference type="NCBI Taxonomy" id="43366"/>
    <lineage>
        <taxon>Eukaryota</taxon>
        <taxon>Viridiplantae</taxon>
        <taxon>Streptophyta</taxon>
        <taxon>Embryophyta</taxon>
        <taxon>Tracheophyta</taxon>
        <taxon>Spermatophyta</taxon>
        <taxon>Magnoliopsida</taxon>
        <taxon>eudicotyledons</taxon>
        <taxon>Gunneridae</taxon>
        <taxon>Pentapetalae</taxon>
        <taxon>rosids</taxon>
        <taxon>fabids</taxon>
        <taxon>Fabales</taxon>
        <taxon>Fabaceae</taxon>
        <taxon>Papilionoideae</taxon>
        <taxon>50 kb inversion clade</taxon>
        <taxon>NPAAA clade</taxon>
        <taxon>indigoferoid/millettioid clade</taxon>
        <taxon>Phaseoleae</taxon>
        <taxon>Clitoria</taxon>
    </lineage>
</organism>
<dbReference type="SUPFAM" id="SSF52833">
    <property type="entry name" value="Thioredoxin-like"/>
    <property type="match status" value="1"/>
</dbReference>
<evidence type="ECO:0000259" key="7">
    <source>
        <dbReference type="PROSITE" id="PS50405"/>
    </source>
</evidence>
<proteinExistence type="inferred from homology"/>
<dbReference type="InterPro" id="IPR036282">
    <property type="entry name" value="Glutathione-S-Trfase_C_sf"/>
</dbReference>
<dbReference type="SFLD" id="SFLDS00019">
    <property type="entry name" value="Glutathione_Transferase_(cytos"/>
    <property type="match status" value="1"/>
</dbReference>
<keyword evidence="2" id="KW-0216">Detoxification</keyword>
<evidence type="ECO:0000256" key="3">
    <source>
        <dbReference type="ARBA" id="ARBA00022679"/>
    </source>
</evidence>
<comment type="catalytic activity">
    <reaction evidence="5">
        <text>RX + glutathione = an S-substituted glutathione + a halide anion + H(+)</text>
        <dbReference type="Rhea" id="RHEA:16437"/>
        <dbReference type="ChEBI" id="CHEBI:15378"/>
        <dbReference type="ChEBI" id="CHEBI:16042"/>
        <dbReference type="ChEBI" id="CHEBI:17792"/>
        <dbReference type="ChEBI" id="CHEBI:57925"/>
        <dbReference type="ChEBI" id="CHEBI:90779"/>
        <dbReference type="EC" id="2.5.1.18"/>
    </reaction>
</comment>
<dbReference type="InterPro" id="IPR010987">
    <property type="entry name" value="Glutathione-S-Trfase_C-like"/>
</dbReference>
<keyword evidence="3" id="KW-0808">Transferase</keyword>
<dbReference type="GO" id="GO:0006749">
    <property type="term" value="P:glutathione metabolic process"/>
    <property type="evidence" value="ECO:0007669"/>
    <property type="project" value="InterPro"/>
</dbReference>
<dbReference type="SFLD" id="SFLDG00358">
    <property type="entry name" value="Main_(cytGST)"/>
    <property type="match status" value="1"/>
</dbReference>
<dbReference type="FunFam" id="1.20.1050.10:FF:000016">
    <property type="entry name" value="Glutathione S-transferase U9"/>
    <property type="match status" value="1"/>
</dbReference>
<dbReference type="Pfam" id="PF00043">
    <property type="entry name" value="GST_C"/>
    <property type="match status" value="1"/>
</dbReference>
<dbReference type="PROSITE" id="PS50404">
    <property type="entry name" value="GST_NTER"/>
    <property type="match status" value="1"/>
</dbReference>
<comment type="similarity">
    <text evidence="4">Belongs to the GST superfamily. Tau family.</text>
</comment>
<accession>A0AAN9IGQ3</accession>
<protein>
    <recommendedName>
        <fullName evidence="1">glutathione transferase</fullName>
        <ecNumber evidence="1">2.5.1.18</ecNumber>
    </recommendedName>
</protein>
<name>A0AAN9IGQ3_CLITE</name>
<dbReference type="InterPro" id="IPR045073">
    <property type="entry name" value="Omega/Tau-like"/>
</dbReference>
<dbReference type="InterPro" id="IPR045074">
    <property type="entry name" value="GST_C_Tau"/>
</dbReference>
<dbReference type="Proteomes" id="UP001359559">
    <property type="component" value="Unassembled WGS sequence"/>
</dbReference>
<sequence>MAEVKLHGFWYSPFTLRVVWALKLKGIPYENIEEDRFNKSPQLLEYNPVHKKTPVLVHDGKPICESMVIVEYIDEMWSHNPLLPSDPYQRALARFWVRYADDMVSSIGPLFRSTNDEEREKAIEKIWEHLKVVEDEGLGDQKKFFGGDTINIVDIAFGSICKFYLDLETMFGVKVLEAEKFPHLHSWFNNFKHVPLIGENLPSHEKTAVFLKSLREKIIGSKS</sequence>
<evidence type="ECO:0000313" key="8">
    <source>
        <dbReference type="EMBL" id="KAK7278557.1"/>
    </source>
</evidence>